<comment type="similarity">
    <text evidence="1">Belongs to the universal stress protein A family.</text>
</comment>
<name>A0A6L9EB60_9FLAO</name>
<protein>
    <submittedName>
        <fullName evidence="3">Universal stress protein</fullName>
    </submittedName>
</protein>
<evidence type="ECO:0000313" key="3">
    <source>
        <dbReference type="EMBL" id="NAS11930.1"/>
    </source>
</evidence>
<dbReference type="InterPro" id="IPR006016">
    <property type="entry name" value="UspA"/>
</dbReference>
<dbReference type="Pfam" id="PF00582">
    <property type="entry name" value="Usp"/>
    <property type="match status" value="1"/>
</dbReference>
<gene>
    <name evidence="3" type="ORF">GTQ38_07960</name>
</gene>
<sequence length="282" mass="31662">MKKRILLPTDFSKNSLNAIRYAIDLFAGVPCEFYLLNAFQVPGYTLESMMVPEPGEPRFDDAKRDSDDGMLRLMEMIRLHGDNPRHSFQTLSVFNAVLTAIKAEVGRRDIDIIVMGTKGITGSSKAIFGTQTVNVMEKITQCPVLAVPDDFSFQPPKSILFPTDYKANFKRKEMSCLLEIAEMFASSLHILHIVKKVSLSKKQEEGMKLLMEILEPADYSLHMIEGKNVSKGITDFVTDNLCDMIAFLNKKHLFFGSILSNPLVKEIGYYPSVPVLVLNDNA</sequence>
<dbReference type="CDD" id="cd00293">
    <property type="entry name" value="USP-like"/>
    <property type="match status" value="1"/>
</dbReference>
<evidence type="ECO:0000313" key="4">
    <source>
        <dbReference type="Proteomes" id="UP000475249"/>
    </source>
</evidence>
<dbReference type="SUPFAM" id="SSF52402">
    <property type="entry name" value="Adenine nucleotide alpha hydrolases-like"/>
    <property type="match status" value="2"/>
</dbReference>
<dbReference type="RefSeq" id="WP_161434964.1">
    <property type="nucleotide sequence ID" value="NZ_WXYO01000003.1"/>
</dbReference>
<accession>A0A6L9EB60</accession>
<keyword evidence="4" id="KW-1185">Reference proteome</keyword>
<organism evidence="3 4">
    <name type="scientific">Poritiphilus flavus</name>
    <dbReference type="NCBI Taxonomy" id="2697053"/>
    <lineage>
        <taxon>Bacteria</taxon>
        <taxon>Pseudomonadati</taxon>
        <taxon>Bacteroidota</taxon>
        <taxon>Flavobacteriia</taxon>
        <taxon>Flavobacteriales</taxon>
        <taxon>Flavobacteriaceae</taxon>
        <taxon>Poritiphilus</taxon>
    </lineage>
</organism>
<comment type="caution">
    <text evidence="3">The sequence shown here is derived from an EMBL/GenBank/DDBJ whole genome shotgun (WGS) entry which is preliminary data.</text>
</comment>
<feature type="domain" description="UspA" evidence="2">
    <location>
        <begin position="2"/>
        <end position="148"/>
    </location>
</feature>
<dbReference type="PRINTS" id="PR01438">
    <property type="entry name" value="UNVRSLSTRESS"/>
</dbReference>
<dbReference type="AlphaFoldDB" id="A0A6L9EB60"/>
<dbReference type="InterPro" id="IPR006015">
    <property type="entry name" value="Universal_stress_UspA"/>
</dbReference>
<evidence type="ECO:0000259" key="2">
    <source>
        <dbReference type="Pfam" id="PF00582"/>
    </source>
</evidence>
<reference evidence="3 4" key="1">
    <citation type="submission" date="2020-01" db="EMBL/GenBank/DDBJ databases">
        <title>Bacteria diversity of Porities sp.</title>
        <authorList>
            <person name="Wang G."/>
        </authorList>
    </citation>
    <scope>NUCLEOTIDE SEQUENCE [LARGE SCALE GENOMIC DNA]</scope>
    <source>
        <strain evidence="3 4">R33</strain>
    </source>
</reference>
<dbReference type="Gene3D" id="3.40.50.12370">
    <property type="match status" value="1"/>
</dbReference>
<dbReference type="Proteomes" id="UP000475249">
    <property type="component" value="Unassembled WGS sequence"/>
</dbReference>
<proteinExistence type="inferred from homology"/>
<evidence type="ECO:0000256" key="1">
    <source>
        <dbReference type="ARBA" id="ARBA00008791"/>
    </source>
</evidence>
<dbReference type="EMBL" id="WXYO01000003">
    <property type="protein sequence ID" value="NAS11930.1"/>
    <property type="molecule type" value="Genomic_DNA"/>
</dbReference>